<dbReference type="Pfam" id="PF00005">
    <property type="entry name" value="ABC_tran"/>
    <property type="match status" value="1"/>
</dbReference>
<reference evidence="4 5" key="1">
    <citation type="submission" date="2018-05" db="EMBL/GenBank/DDBJ databases">
        <title>Genome sequencing and assembly of the regulated plant pathogen Lachnellula willkommii and related sister species for the development of diagnostic species identification markers.</title>
        <authorList>
            <person name="Giroux E."/>
            <person name="Bilodeau G."/>
        </authorList>
    </citation>
    <scope>NUCLEOTIDE SEQUENCE [LARGE SCALE GENOMIC DNA]</scope>
    <source>
        <strain evidence="4 5">CBS 197.66</strain>
    </source>
</reference>
<dbReference type="GO" id="GO:0009691">
    <property type="term" value="P:cytokinin biosynthetic process"/>
    <property type="evidence" value="ECO:0007669"/>
    <property type="project" value="InterPro"/>
</dbReference>
<evidence type="ECO:0000313" key="4">
    <source>
        <dbReference type="EMBL" id="TVY32587.1"/>
    </source>
</evidence>
<proteinExistence type="predicted"/>
<dbReference type="InterPro" id="IPR031100">
    <property type="entry name" value="LOG_fam"/>
</dbReference>
<organism evidence="4 5">
    <name type="scientific">Lachnellula subtilissima</name>
    <dbReference type="NCBI Taxonomy" id="602034"/>
    <lineage>
        <taxon>Eukaryota</taxon>
        <taxon>Fungi</taxon>
        <taxon>Dikarya</taxon>
        <taxon>Ascomycota</taxon>
        <taxon>Pezizomycotina</taxon>
        <taxon>Leotiomycetes</taxon>
        <taxon>Helotiales</taxon>
        <taxon>Lachnaceae</taxon>
        <taxon>Lachnellula</taxon>
    </lineage>
</organism>
<dbReference type="OrthoDB" id="6512918at2759"/>
<dbReference type="InterPro" id="IPR003439">
    <property type="entry name" value="ABC_transporter-like_ATP-bd"/>
</dbReference>
<comment type="caution">
    <text evidence="4">The sequence shown here is derived from an EMBL/GenBank/DDBJ whole genome shotgun (WGS) entry which is preliminary data.</text>
</comment>
<evidence type="ECO:0000259" key="3">
    <source>
        <dbReference type="PROSITE" id="PS50893"/>
    </source>
</evidence>
<dbReference type="SUPFAM" id="SSF52540">
    <property type="entry name" value="P-loop containing nucleoside triphosphate hydrolases"/>
    <property type="match status" value="1"/>
</dbReference>
<feature type="domain" description="ABC transporter" evidence="3">
    <location>
        <begin position="7"/>
        <end position="232"/>
    </location>
</feature>
<dbReference type="Gene3D" id="3.40.50.450">
    <property type="match status" value="1"/>
</dbReference>
<dbReference type="Gene3D" id="3.40.50.300">
    <property type="entry name" value="P-loop containing nucleotide triphosphate hydrolases"/>
    <property type="match status" value="1"/>
</dbReference>
<dbReference type="FunFam" id="3.40.50.300:FF:001332">
    <property type="entry name" value="Similar to ABC transporter"/>
    <property type="match status" value="1"/>
</dbReference>
<evidence type="ECO:0000313" key="5">
    <source>
        <dbReference type="Proteomes" id="UP000462212"/>
    </source>
</evidence>
<sequence>MPSTPRIRVNDLTFTFPGYPTGVRNVTLDLPPRSRTLLIGANGSGKTTLLRLLAGKSLAPARTINICGVDPFQEILDSVTYLGLDWINNPIVRHDIGVVELLRSVGGDAYPERRDVLVAMLDVDTAWRLHAVSDGERRRVQLAMGLLRPWSILLLDEITVDLDLLSRSDFLAWLKRETEQRDCTIVYATHIFDNLAGWPTHLVHMNLGTVKECGTAEDIMQPLNGVVSQTGNSQLGELALRWLEEDLKVRGLRSKPGRGLVLTSYVVDLVSLSTSNICLAADHSSSAIAIFISSRHLDMSPDIPRTQTANHGDTGRPRAKVAVFCGSSSGTDPAYVEAARALGRALAEQDIDLVYGGGTVGLMGEVAKTVCSIRGPEAVHGVIPLVLAEHERTDAYQISEAGGGLWLPDKALYGRTTVVQDMHTRKKMMVKEVLAGGPGSGFIGLPGGYGTLEELFETITWNQLGIHGLGVCLLNTHGYWDPILQWVNSASRNGFVKRANKSIIVTADEPAGALEALRNYKVSGAVFKLAWANL</sequence>
<dbReference type="Pfam" id="PF03641">
    <property type="entry name" value="Lysine_decarbox"/>
    <property type="match status" value="1"/>
</dbReference>
<dbReference type="AlphaFoldDB" id="A0A8H8RE63"/>
<dbReference type="GO" id="GO:0005829">
    <property type="term" value="C:cytosol"/>
    <property type="evidence" value="ECO:0007669"/>
    <property type="project" value="TreeGrafter"/>
</dbReference>
<evidence type="ECO:0000256" key="2">
    <source>
        <dbReference type="ARBA" id="ARBA00022840"/>
    </source>
</evidence>
<keyword evidence="2 4" id="KW-0067">ATP-binding</keyword>
<dbReference type="GO" id="GO:0005524">
    <property type="term" value="F:ATP binding"/>
    <property type="evidence" value="ECO:0007669"/>
    <property type="project" value="UniProtKB-KW"/>
</dbReference>
<keyword evidence="5" id="KW-1185">Reference proteome</keyword>
<evidence type="ECO:0000256" key="1">
    <source>
        <dbReference type="ARBA" id="ARBA00022741"/>
    </source>
</evidence>
<keyword evidence="1" id="KW-0547">Nucleotide-binding</keyword>
<dbReference type="FunFam" id="3.40.50.450:FF:000018">
    <property type="entry name" value="Lysine decarboxylase-like protein"/>
    <property type="match status" value="1"/>
</dbReference>
<dbReference type="CDD" id="cd00267">
    <property type="entry name" value="ABC_ATPase"/>
    <property type="match status" value="1"/>
</dbReference>
<gene>
    <name evidence="4" type="ORF">LSUB1_G008543</name>
</gene>
<dbReference type="SUPFAM" id="SSF102405">
    <property type="entry name" value="MCP/YpsA-like"/>
    <property type="match status" value="1"/>
</dbReference>
<dbReference type="PROSITE" id="PS50893">
    <property type="entry name" value="ABC_TRANSPORTER_2"/>
    <property type="match status" value="1"/>
</dbReference>
<dbReference type="InterPro" id="IPR003593">
    <property type="entry name" value="AAA+_ATPase"/>
</dbReference>
<dbReference type="InterPro" id="IPR027417">
    <property type="entry name" value="P-loop_NTPase"/>
</dbReference>
<dbReference type="NCBIfam" id="TIGR00730">
    <property type="entry name" value="Rossman fold protein, TIGR00730 family"/>
    <property type="match status" value="1"/>
</dbReference>
<dbReference type="SMART" id="SM00382">
    <property type="entry name" value="AAA"/>
    <property type="match status" value="1"/>
</dbReference>
<dbReference type="PANTHER" id="PTHR31223">
    <property type="entry name" value="LOG FAMILY PROTEIN YJL055W"/>
    <property type="match status" value="1"/>
</dbReference>
<dbReference type="GO" id="GO:0016799">
    <property type="term" value="F:hydrolase activity, hydrolyzing N-glycosyl compounds"/>
    <property type="evidence" value="ECO:0007669"/>
    <property type="project" value="TreeGrafter"/>
</dbReference>
<dbReference type="PANTHER" id="PTHR31223:SF70">
    <property type="entry name" value="LOG FAMILY PROTEIN YJL055W"/>
    <property type="match status" value="1"/>
</dbReference>
<name>A0A8H8RE63_9HELO</name>
<dbReference type="GO" id="GO:0016887">
    <property type="term" value="F:ATP hydrolysis activity"/>
    <property type="evidence" value="ECO:0007669"/>
    <property type="project" value="InterPro"/>
</dbReference>
<protein>
    <submittedName>
        <fullName evidence="4">Putative ABC transporter ATP-binding protein</fullName>
    </submittedName>
</protein>
<dbReference type="InterPro" id="IPR005269">
    <property type="entry name" value="LOG"/>
</dbReference>
<dbReference type="Proteomes" id="UP000462212">
    <property type="component" value="Unassembled WGS sequence"/>
</dbReference>
<dbReference type="EMBL" id="QGMJ01000990">
    <property type="protein sequence ID" value="TVY32587.1"/>
    <property type="molecule type" value="Genomic_DNA"/>
</dbReference>
<accession>A0A8H8RE63</accession>